<dbReference type="PROSITE" id="PS50862">
    <property type="entry name" value="AA_TRNA_LIGASE_II"/>
    <property type="match status" value="1"/>
</dbReference>
<dbReference type="InterPro" id="IPR006195">
    <property type="entry name" value="aa-tRNA-synth_II"/>
</dbReference>
<keyword evidence="1" id="KW-0436">Ligase</keyword>
<proteinExistence type="predicted"/>
<dbReference type="Pfam" id="PF00152">
    <property type="entry name" value="tRNA-synt_2"/>
    <property type="match status" value="1"/>
</dbReference>
<keyword evidence="4" id="KW-0648">Protein biosynthesis</keyword>
<evidence type="ECO:0000256" key="1">
    <source>
        <dbReference type="ARBA" id="ARBA00022598"/>
    </source>
</evidence>
<evidence type="ECO:0000256" key="5">
    <source>
        <dbReference type="ARBA" id="ARBA00023146"/>
    </source>
</evidence>
<evidence type="ECO:0000256" key="2">
    <source>
        <dbReference type="ARBA" id="ARBA00022741"/>
    </source>
</evidence>
<dbReference type="GO" id="GO:0005524">
    <property type="term" value="F:ATP binding"/>
    <property type="evidence" value="ECO:0007669"/>
    <property type="project" value="UniProtKB-KW"/>
</dbReference>
<dbReference type="GO" id="GO:0004812">
    <property type="term" value="F:aminoacyl-tRNA ligase activity"/>
    <property type="evidence" value="ECO:0007669"/>
    <property type="project" value="UniProtKB-KW"/>
</dbReference>
<dbReference type="InterPro" id="IPR004364">
    <property type="entry name" value="Aa-tRNA-synt_II"/>
</dbReference>
<reference evidence="7" key="1">
    <citation type="journal article" date="2020" name="mSystems">
        <title>Genome- and Community-Level Interaction Insights into Carbon Utilization and Element Cycling Functions of Hydrothermarchaeota in Hydrothermal Sediment.</title>
        <authorList>
            <person name="Zhou Z."/>
            <person name="Liu Y."/>
            <person name="Xu W."/>
            <person name="Pan J."/>
            <person name="Luo Z.H."/>
            <person name="Li M."/>
        </authorList>
    </citation>
    <scope>NUCLEOTIDE SEQUENCE [LARGE SCALE GENOMIC DNA]</scope>
    <source>
        <strain evidence="7">SpSt-757</strain>
    </source>
</reference>
<dbReference type="PANTHER" id="PTHR22594">
    <property type="entry name" value="ASPARTYL/LYSYL-TRNA SYNTHETASE"/>
    <property type="match status" value="1"/>
</dbReference>
<feature type="domain" description="Aminoacyl-transfer RNA synthetases class-II family profile" evidence="6">
    <location>
        <begin position="53"/>
        <end position="357"/>
    </location>
</feature>
<gene>
    <name evidence="7" type="ORF">ENV41_02745</name>
</gene>
<keyword evidence="5" id="KW-0030">Aminoacyl-tRNA synthetase</keyword>
<evidence type="ECO:0000313" key="7">
    <source>
        <dbReference type="EMBL" id="HFZ09033.1"/>
    </source>
</evidence>
<keyword evidence="2" id="KW-0547">Nucleotide-binding</keyword>
<sequence>MLGPYYIKNNNLAYVGNKIFKPLEEVRNVRPPDLSKRHIDIKKDSRKWEAIVKIWNEIFRASAEFMKKNNVLFFDLPIITRMISSPGALTGTISSDVDPFRIKFFDETTFLTQSSQLYLEFAITNPRIDKVFCWEKSFRRERTDFRHLPEFTHIEFEANIPFEENLKFQQQYVQFLVKSLIKNIPEDLKVFLNEKDLKLLDSLSRIEKFERIKFIEAFKLLHKKTNNPKYKVPTLRWFGAYEEVLITEIIGGPVFVTEYIEEEVAFYHAKISKKSKFVRNADLLFPGYGEFIGSGERVHTKQETEEKAKHFKLNIKDYQPYIDSRTGKTKIHSGWGMGIERFIQAILELPFIWETKPFPRIDSQSRP</sequence>
<dbReference type="EMBL" id="DTGG01000087">
    <property type="protein sequence ID" value="HFZ09033.1"/>
    <property type="molecule type" value="Genomic_DNA"/>
</dbReference>
<evidence type="ECO:0000256" key="3">
    <source>
        <dbReference type="ARBA" id="ARBA00022840"/>
    </source>
</evidence>
<dbReference type="AlphaFoldDB" id="A0A7V3JA82"/>
<name>A0A7V3JA82_UNCC3</name>
<organism evidence="7">
    <name type="scientific">candidate division CPR3 bacterium</name>
    <dbReference type="NCBI Taxonomy" id="2268181"/>
    <lineage>
        <taxon>Bacteria</taxon>
        <taxon>Bacteria division CPR3</taxon>
    </lineage>
</organism>
<keyword evidence="3" id="KW-0067">ATP-binding</keyword>
<evidence type="ECO:0000259" key="6">
    <source>
        <dbReference type="PROSITE" id="PS50862"/>
    </source>
</evidence>
<dbReference type="GO" id="GO:0006421">
    <property type="term" value="P:asparaginyl-tRNA aminoacylation"/>
    <property type="evidence" value="ECO:0007669"/>
    <property type="project" value="TreeGrafter"/>
</dbReference>
<dbReference type="InterPro" id="IPR045864">
    <property type="entry name" value="aa-tRNA-synth_II/BPL/LPL"/>
</dbReference>
<dbReference type="Gene3D" id="3.30.930.10">
    <property type="entry name" value="Bira Bifunctional Protein, Domain 2"/>
    <property type="match status" value="1"/>
</dbReference>
<dbReference type="PANTHER" id="PTHR22594:SF34">
    <property type="entry name" value="ASPARAGINE--TRNA LIGASE, MITOCHONDRIAL-RELATED"/>
    <property type="match status" value="1"/>
</dbReference>
<protein>
    <recommendedName>
        <fullName evidence="6">Aminoacyl-transfer RNA synthetases class-II family profile domain-containing protein</fullName>
    </recommendedName>
</protein>
<dbReference type="SUPFAM" id="SSF55681">
    <property type="entry name" value="Class II aaRS and biotin synthetases"/>
    <property type="match status" value="1"/>
</dbReference>
<comment type="caution">
    <text evidence="7">The sequence shown here is derived from an EMBL/GenBank/DDBJ whole genome shotgun (WGS) entry which is preliminary data.</text>
</comment>
<evidence type="ECO:0000256" key="4">
    <source>
        <dbReference type="ARBA" id="ARBA00022917"/>
    </source>
</evidence>
<accession>A0A7V3JA82</accession>